<reference evidence="1" key="1">
    <citation type="submission" date="2021-04" db="EMBL/GenBank/DDBJ databases">
        <title>Dactylosporangium aurantiacum NRRL B-8018 full assembly.</title>
        <authorList>
            <person name="Hartkoorn R.C."/>
            <person name="Beaudoing E."/>
            <person name="Hot D."/>
        </authorList>
    </citation>
    <scope>NUCLEOTIDE SEQUENCE</scope>
    <source>
        <strain evidence="1">NRRL B-8018</strain>
    </source>
</reference>
<dbReference type="OrthoDB" id="3279391at2"/>
<sequence>MSIIDRFRRRVGRSPVEVYGETCPVCGSLLGWAEPQRDPGTGMYVRPPSVRLELGQRLGEYTWRVTLLAGNYRPRMSVDPPFNEYEVDWVYVLCGDGHIFPDSSVAGGAGRHQYRPTETVREWNMVAAIGALASGKTYLLVRMLHQELNNLENWHLRNDNQIRRHDLSPLESLPLEIRSRAYNDTLSHGAAISPTSAMGQGTPASILADRLPGALDDIKYLVARTVVGGERRAEEWGTGFRQPLVVRTEGRNHRMWTGIADLPGEMFADTSPGAPREANRLRAFNALIWVIDPVIAAEAAGWLTDGGLASAEYASVLEGSLRPGTIPQDGGLAALQRSRDYIQSRIGQQLIAAGGPFMEDRGERLRMLVAVTKCDLIHAALQRRRRLTDFGPPGVVLRGIAAYLASVAERWADGEQAVDAGTEQVLHLINPQLIVDPDERRARVIQVAEGLLYTYSLDSAFWNLVYTGGAQVVTLLPNRQVTVPSIGDHLDLAMRADSFDRLLLRDLIMSAIGCGISYGMGQQAAMYGLLQDRRHSLRFFLCSPLGTVPHSTDRETLSPLAANQPFPKLEERSAALTQLLLAALGKAHAHE</sequence>
<dbReference type="RefSeq" id="WP_033363013.1">
    <property type="nucleotide sequence ID" value="NZ_CP073767.1"/>
</dbReference>
<dbReference type="AlphaFoldDB" id="A0A9Q9IIX6"/>
<evidence type="ECO:0000313" key="1">
    <source>
        <dbReference type="EMBL" id="UWZ56466.1"/>
    </source>
</evidence>
<evidence type="ECO:0000313" key="2">
    <source>
        <dbReference type="Proteomes" id="UP001058003"/>
    </source>
</evidence>
<name>A0A9Q9IIX6_9ACTN</name>
<dbReference type="EMBL" id="CP073767">
    <property type="protein sequence ID" value="UWZ56466.1"/>
    <property type="molecule type" value="Genomic_DNA"/>
</dbReference>
<organism evidence="1 2">
    <name type="scientific">Dactylosporangium aurantiacum</name>
    <dbReference type="NCBI Taxonomy" id="35754"/>
    <lineage>
        <taxon>Bacteria</taxon>
        <taxon>Bacillati</taxon>
        <taxon>Actinomycetota</taxon>
        <taxon>Actinomycetes</taxon>
        <taxon>Micromonosporales</taxon>
        <taxon>Micromonosporaceae</taxon>
        <taxon>Dactylosporangium</taxon>
    </lineage>
</organism>
<proteinExistence type="predicted"/>
<keyword evidence="2" id="KW-1185">Reference proteome</keyword>
<accession>A0A9Q9IIX6</accession>
<gene>
    <name evidence="1" type="ORF">Daura_09965</name>
</gene>
<protein>
    <submittedName>
        <fullName evidence="1">Uncharacterized protein</fullName>
    </submittedName>
</protein>
<dbReference type="Proteomes" id="UP001058003">
    <property type="component" value="Chromosome"/>
</dbReference>
<dbReference type="KEGG" id="daur:Daura_09965"/>